<evidence type="ECO:0000256" key="4">
    <source>
        <dbReference type="ARBA" id="ARBA00023128"/>
    </source>
</evidence>
<evidence type="ECO:0000256" key="6">
    <source>
        <dbReference type="ARBA" id="ARBA00033752"/>
    </source>
</evidence>
<keyword evidence="5" id="KW-0687">Ribonucleoprotein</keyword>
<name>A0AB34IKE8_PRYPA</name>
<keyword evidence="9" id="KW-1185">Reference proteome</keyword>
<evidence type="ECO:0000313" key="9">
    <source>
        <dbReference type="Proteomes" id="UP001515480"/>
    </source>
</evidence>
<comment type="subcellular location">
    <subcellularLocation>
        <location evidence="1">Mitochondrion</location>
    </subcellularLocation>
</comment>
<evidence type="ECO:0000313" key="8">
    <source>
        <dbReference type="EMBL" id="KAL1500137.1"/>
    </source>
</evidence>
<keyword evidence="4" id="KW-0496">Mitochondrion</keyword>
<keyword evidence="2" id="KW-0809">Transit peptide</keyword>
<dbReference type="GO" id="GO:0005762">
    <property type="term" value="C:mitochondrial large ribosomal subunit"/>
    <property type="evidence" value="ECO:0007669"/>
    <property type="project" value="TreeGrafter"/>
</dbReference>
<evidence type="ECO:0000256" key="3">
    <source>
        <dbReference type="ARBA" id="ARBA00022980"/>
    </source>
</evidence>
<gene>
    <name evidence="8" type="ORF">AB1Y20_012809</name>
</gene>
<dbReference type="InterPro" id="IPR013870">
    <property type="entry name" value="Ribosomal_mL54"/>
</dbReference>
<dbReference type="Proteomes" id="UP001515480">
    <property type="component" value="Unassembled WGS sequence"/>
</dbReference>
<dbReference type="PANTHER" id="PTHR28595">
    <property type="entry name" value="39S RIBOSOMAL PROTEIN L54, MITOCHONDRIAL"/>
    <property type="match status" value="1"/>
</dbReference>
<evidence type="ECO:0000256" key="2">
    <source>
        <dbReference type="ARBA" id="ARBA00022946"/>
    </source>
</evidence>
<dbReference type="Pfam" id="PF08561">
    <property type="entry name" value="Ribosomal_L37"/>
    <property type="match status" value="1"/>
</dbReference>
<proteinExistence type="inferred from homology"/>
<keyword evidence="3" id="KW-0689">Ribosomal protein</keyword>
<protein>
    <recommendedName>
        <fullName evidence="7">Large ribosomal subunit protein mL54</fullName>
    </recommendedName>
</protein>
<evidence type="ECO:0000256" key="1">
    <source>
        <dbReference type="ARBA" id="ARBA00004173"/>
    </source>
</evidence>
<dbReference type="GO" id="GO:0003735">
    <property type="term" value="F:structural constituent of ribosome"/>
    <property type="evidence" value="ECO:0007669"/>
    <property type="project" value="TreeGrafter"/>
</dbReference>
<reference evidence="8 9" key="1">
    <citation type="journal article" date="2024" name="Science">
        <title>Giant polyketide synthase enzymes in the biosynthesis of giant marine polyether toxins.</title>
        <authorList>
            <person name="Fallon T.R."/>
            <person name="Shende V.V."/>
            <person name="Wierzbicki I.H."/>
            <person name="Pendleton A.L."/>
            <person name="Watervoot N.F."/>
            <person name="Auber R.P."/>
            <person name="Gonzalez D.J."/>
            <person name="Wisecaver J.H."/>
            <person name="Moore B.S."/>
        </authorList>
    </citation>
    <scope>NUCLEOTIDE SEQUENCE [LARGE SCALE GENOMIC DNA]</scope>
    <source>
        <strain evidence="8 9">12B1</strain>
    </source>
</reference>
<evidence type="ECO:0000256" key="5">
    <source>
        <dbReference type="ARBA" id="ARBA00023274"/>
    </source>
</evidence>
<accession>A0AB34IKE8</accession>
<sequence length="134" mass="14746">MLAALPLASLPRCLALFSRPHAIPLPPVREMAKKAAASGVKATSSPQATLSPAELEAKVCGLNIFKGGSDPETLPDSEYPDWVFELHKPRPTLNELLRKCETEGLDTLSTAEKRMLIKKWNKERIKERNAELAS</sequence>
<evidence type="ECO:0000256" key="7">
    <source>
        <dbReference type="ARBA" id="ARBA00035179"/>
    </source>
</evidence>
<dbReference type="AlphaFoldDB" id="A0AB34IKE8"/>
<comment type="caution">
    <text evidence="8">The sequence shown here is derived from an EMBL/GenBank/DDBJ whole genome shotgun (WGS) entry which is preliminary data.</text>
</comment>
<comment type="similarity">
    <text evidence="6">Belongs to the mitochondrion-specific ribosomal protein mL54 family.</text>
</comment>
<organism evidence="8 9">
    <name type="scientific">Prymnesium parvum</name>
    <name type="common">Toxic golden alga</name>
    <dbReference type="NCBI Taxonomy" id="97485"/>
    <lineage>
        <taxon>Eukaryota</taxon>
        <taxon>Haptista</taxon>
        <taxon>Haptophyta</taxon>
        <taxon>Prymnesiophyceae</taxon>
        <taxon>Prymnesiales</taxon>
        <taxon>Prymnesiaceae</taxon>
        <taxon>Prymnesium</taxon>
    </lineage>
</organism>
<dbReference type="PANTHER" id="PTHR28595:SF1">
    <property type="entry name" value="LARGE RIBOSOMAL SUBUNIT PROTEIN ML54"/>
    <property type="match status" value="1"/>
</dbReference>
<dbReference type="EMBL" id="JBGBPQ010000024">
    <property type="protein sequence ID" value="KAL1500137.1"/>
    <property type="molecule type" value="Genomic_DNA"/>
</dbReference>